<evidence type="ECO:0000313" key="4">
    <source>
        <dbReference type="Proteomes" id="UP001139150"/>
    </source>
</evidence>
<dbReference type="PANTHER" id="PTHR46018:SF4">
    <property type="entry name" value="METALLO-HYDROLASE YHFI-RELATED"/>
    <property type="match status" value="1"/>
</dbReference>
<evidence type="ECO:0000313" key="3">
    <source>
        <dbReference type="EMBL" id="MCL7748122.1"/>
    </source>
</evidence>
<dbReference type="AlphaFoldDB" id="A0A9X2CTT6"/>
<reference evidence="3" key="1">
    <citation type="submission" date="2022-02" db="EMBL/GenBank/DDBJ databases">
        <title>Halalkalibacter sp. nov. isolated from Lonar Lake, India.</title>
        <authorList>
            <person name="Joshi A."/>
            <person name="Thite S."/>
            <person name="Lodha T."/>
        </authorList>
    </citation>
    <scope>NUCLEOTIDE SEQUENCE</scope>
    <source>
        <strain evidence="3">MEB205</strain>
    </source>
</reference>
<protein>
    <submittedName>
        <fullName evidence="3">MBL fold metallo-hydrolase</fullName>
    </submittedName>
</protein>
<accession>A0A9X2CTT6</accession>
<comment type="caution">
    <text evidence="3">The sequence shown here is derived from an EMBL/GenBank/DDBJ whole genome shotgun (WGS) entry which is preliminary data.</text>
</comment>
<dbReference type="SMART" id="SM00849">
    <property type="entry name" value="Lactamase_B"/>
    <property type="match status" value="1"/>
</dbReference>
<dbReference type="RefSeq" id="WP_250097015.1">
    <property type="nucleotide sequence ID" value="NZ_JAKRYL010000013.1"/>
</dbReference>
<dbReference type="InterPro" id="IPR001279">
    <property type="entry name" value="Metallo-B-lactamas"/>
</dbReference>
<keyword evidence="4" id="KW-1185">Reference proteome</keyword>
<evidence type="ECO:0000259" key="2">
    <source>
        <dbReference type="SMART" id="SM00849"/>
    </source>
</evidence>
<dbReference type="PANTHER" id="PTHR46018">
    <property type="entry name" value="ZINC PHOSPHODIESTERASE ELAC PROTEIN 1"/>
    <property type="match status" value="1"/>
</dbReference>
<dbReference type="GO" id="GO:0042781">
    <property type="term" value="F:3'-tRNA processing endoribonuclease activity"/>
    <property type="evidence" value="ECO:0007669"/>
    <property type="project" value="TreeGrafter"/>
</dbReference>
<sequence>MKVTVVGYWHAYPEHGEATSGYLVEEEDYKVLLDCGSGVLSSLQAYCQVTELDAIVLSHYHHDHQADIGAYQYAQIVHKGLGTKRKHPTIYGHIEDAQAFSKLGYRDVVKAVAYDDGQSLQIGPFTLSFLRTHHPVPCFAMKIESKGKTYVYTADSSYFPELAKFAMGADLLIAECSGYKGDQIAQFGHMTSEDVGKLANIAKPKQLILSHLPHFGDHNKLVEEAAEQFAGEIVLASSGLIKE</sequence>
<dbReference type="CDD" id="cd07716">
    <property type="entry name" value="RNaseZ_short-form-like_MBL-fold"/>
    <property type="match status" value="1"/>
</dbReference>
<organism evidence="3 4">
    <name type="scientific">Halalkalibacter alkaliphilus</name>
    <dbReference type="NCBI Taxonomy" id="2917993"/>
    <lineage>
        <taxon>Bacteria</taxon>
        <taxon>Bacillati</taxon>
        <taxon>Bacillota</taxon>
        <taxon>Bacilli</taxon>
        <taxon>Bacillales</taxon>
        <taxon>Bacillaceae</taxon>
        <taxon>Halalkalibacter</taxon>
    </lineage>
</organism>
<keyword evidence="1" id="KW-0862">Zinc</keyword>
<dbReference type="Pfam" id="PF12706">
    <property type="entry name" value="Lactamase_B_2"/>
    <property type="match status" value="1"/>
</dbReference>
<evidence type="ECO:0000256" key="1">
    <source>
        <dbReference type="ARBA" id="ARBA00022833"/>
    </source>
</evidence>
<dbReference type="EMBL" id="JAKRYL010000013">
    <property type="protein sequence ID" value="MCL7748122.1"/>
    <property type="molecule type" value="Genomic_DNA"/>
</dbReference>
<gene>
    <name evidence="3" type="ORF">MF646_13420</name>
</gene>
<dbReference type="SUPFAM" id="SSF56281">
    <property type="entry name" value="Metallo-hydrolase/oxidoreductase"/>
    <property type="match status" value="1"/>
</dbReference>
<proteinExistence type="predicted"/>
<dbReference type="Gene3D" id="3.60.15.10">
    <property type="entry name" value="Ribonuclease Z/Hydroxyacylglutathione hydrolase-like"/>
    <property type="match status" value="1"/>
</dbReference>
<dbReference type="InterPro" id="IPR036866">
    <property type="entry name" value="RibonucZ/Hydroxyglut_hydro"/>
</dbReference>
<dbReference type="Proteomes" id="UP001139150">
    <property type="component" value="Unassembled WGS sequence"/>
</dbReference>
<name>A0A9X2CTT6_9BACI</name>
<feature type="domain" description="Metallo-beta-lactamase" evidence="2">
    <location>
        <begin position="18"/>
        <end position="189"/>
    </location>
</feature>